<keyword evidence="4" id="KW-1185">Reference proteome</keyword>
<keyword evidence="2" id="KW-0472">Membrane</keyword>
<comment type="caution">
    <text evidence="3">The sequence shown here is derived from an EMBL/GenBank/DDBJ whole genome shotgun (WGS) entry which is preliminary data.</text>
</comment>
<feature type="transmembrane region" description="Helical" evidence="2">
    <location>
        <begin position="152"/>
        <end position="175"/>
    </location>
</feature>
<dbReference type="Gene3D" id="1.10.20.10">
    <property type="entry name" value="Histone, subunit A"/>
    <property type="match status" value="1"/>
</dbReference>
<dbReference type="InterPro" id="IPR009072">
    <property type="entry name" value="Histone-fold"/>
</dbReference>
<proteinExistence type="predicted"/>
<protein>
    <submittedName>
        <fullName evidence="3">Uncharacterized protein</fullName>
    </submittedName>
</protein>
<name>A0A9J6B8X6_POLVA</name>
<evidence type="ECO:0000313" key="4">
    <source>
        <dbReference type="Proteomes" id="UP001107558"/>
    </source>
</evidence>
<dbReference type="EMBL" id="JADBJN010000118">
    <property type="protein sequence ID" value="KAG5666111.1"/>
    <property type="molecule type" value="Genomic_DNA"/>
</dbReference>
<accession>A0A9J6B8X6</accession>
<organism evidence="3 4">
    <name type="scientific">Polypedilum vanderplanki</name>
    <name type="common">Sleeping chironomid midge</name>
    <dbReference type="NCBI Taxonomy" id="319348"/>
    <lineage>
        <taxon>Eukaryota</taxon>
        <taxon>Metazoa</taxon>
        <taxon>Ecdysozoa</taxon>
        <taxon>Arthropoda</taxon>
        <taxon>Hexapoda</taxon>
        <taxon>Insecta</taxon>
        <taxon>Pterygota</taxon>
        <taxon>Neoptera</taxon>
        <taxon>Endopterygota</taxon>
        <taxon>Diptera</taxon>
        <taxon>Nematocera</taxon>
        <taxon>Chironomoidea</taxon>
        <taxon>Chironomidae</taxon>
        <taxon>Chironominae</taxon>
        <taxon>Polypedilum</taxon>
        <taxon>Polypedilum</taxon>
    </lineage>
</organism>
<gene>
    <name evidence="3" type="ORF">PVAND_017680</name>
</gene>
<dbReference type="AlphaFoldDB" id="A0A9J6B8X6"/>
<evidence type="ECO:0000256" key="2">
    <source>
        <dbReference type="SAM" id="Phobius"/>
    </source>
</evidence>
<sequence length="185" mass="21511">MQSDLSNNKIEMADGKETNTVNVNRKAKPKRLNPERFSIFVYKILKELHPNTEISRHAMAIMNCIIINRLSNLKEIDIITTREVQRAVLRGHTKKEQKRAVRSNQEEKRALRSTWSTSEQFGALGALWSIWNTSEQFGALGVLWSTSEHFRAIFFCLIIMDIISNRFGIILIIFWCFKVIFCHVL</sequence>
<dbReference type="Proteomes" id="UP001107558">
    <property type="component" value="Unassembled WGS sequence"/>
</dbReference>
<dbReference type="GO" id="GO:0046982">
    <property type="term" value="F:protein heterodimerization activity"/>
    <property type="evidence" value="ECO:0007669"/>
    <property type="project" value="InterPro"/>
</dbReference>
<keyword evidence="2" id="KW-0812">Transmembrane</keyword>
<evidence type="ECO:0000313" key="3">
    <source>
        <dbReference type="EMBL" id="KAG5666111.1"/>
    </source>
</evidence>
<reference evidence="3" key="1">
    <citation type="submission" date="2021-03" db="EMBL/GenBank/DDBJ databases">
        <title>Chromosome level genome of the anhydrobiotic midge Polypedilum vanderplanki.</title>
        <authorList>
            <person name="Yoshida Y."/>
            <person name="Kikawada T."/>
            <person name="Gusev O."/>
        </authorList>
    </citation>
    <scope>NUCLEOTIDE SEQUENCE</scope>
    <source>
        <strain evidence="3">NIAS01</strain>
        <tissue evidence="3">Whole body or cell culture</tissue>
    </source>
</reference>
<keyword evidence="2" id="KW-1133">Transmembrane helix</keyword>
<evidence type="ECO:0000256" key="1">
    <source>
        <dbReference type="SAM" id="MobiDB-lite"/>
    </source>
</evidence>
<dbReference type="SUPFAM" id="SSF47113">
    <property type="entry name" value="Histone-fold"/>
    <property type="match status" value="1"/>
</dbReference>
<feature type="region of interest" description="Disordered" evidence="1">
    <location>
        <begin position="1"/>
        <end position="28"/>
    </location>
</feature>